<comment type="similarity">
    <text evidence="3 9">Belongs to the lyase 1 family. Adenylosuccinate lyase subfamily.</text>
</comment>
<dbReference type="CDD" id="cd01598">
    <property type="entry name" value="PurB"/>
    <property type="match status" value="1"/>
</dbReference>
<dbReference type="InterPro" id="IPR008948">
    <property type="entry name" value="L-Aspartase-like"/>
</dbReference>
<evidence type="ECO:0000256" key="3">
    <source>
        <dbReference type="ARBA" id="ARBA00008273"/>
    </source>
</evidence>
<dbReference type="AlphaFoldDB" id="A0ABC8QVZ6"/>
<dbReference type="PANTHER" id="PTHR43411:SF1">
    <property type="entry name" value="ADENYLOSUCCINATE LYASE"/>
    <property type="match status" value="1"/>
</dbReference>
<dbReference type="EMBL" id="CAUOFW020000725">
    <property type="protein sequence ID" value="CAK9135722.1"/>
    <property type="molecule type" value="Genomic_DNA"/>
</dbReference>
<dbReference type="FunFam" id="1.20.200.10:FF:000004">
    <property type="entry name" value="Adenylosuccinate lyase"/>
    <property type="match status" value="1"/>
</dbReference>
<dbReference type="GO" id="GO:0006164">
    <property type="term" value="P:purine nucleotide biosynthetic process"/>
    <property type="evidence" value="ECO:0007669"/>
    <property type="project" value="UniProtKB-KW"/>
</dbReference>
<evidence type="ECO:0000256" key="8">
    <source>
        <dbReference type="ARBA" id="ARBA00030717"/>
    </source>
</evidence>
<dbReference type="PANTHER" id="PTHR43411">
    <property type="entry name" value="ADENYLOSUCCINATE LYASE"/>
    <property type="match status" value="1"/>
</dbReference>
<organism evidence="12 13">
    <name type="scientific">Ilex paraguariensis</name>
    <name type="common">yerba mate</name>
    <dbReference type="NCBI Taxonomy" id="185542"/>
    <lineage>
        <taxon>Eukaryota</taxon>
        <taxon>Viridiplantae</taxon>
        <taxon>Streptophyta</taxon>
        <taxon>Embryophyta</taxon>
        <taxon>Tracheophyta</taxon>
        <taxon>Spermatophyta</taxon>
        <taxon>Magnoliopsida</taxon>
        <taxon>eudicotyledons</taxon>
        <taxon>Gunneridae</taxon>
        <taxon>Pentapetalae</taxon>
        <taxon>asterids</taxon>
        <taxon>campanulids</taxon>
        <taxon>Aquifoliales</taxon>
        <taxon>Aquifoliaceae</taxon>
        <taxon>Ilex</taxon>
    </lineage>
</organism>
<evidence type="ECO:0000256" key="5">
    <source>
        <dbReference type="ARBA" id="ARBA00017058"/>
    </source>
</evidence>
<protein>
    <recommendedName>
        <fullName evidence="5 9">Adenylosuccinate lyase</fullName>
        <shortName evidence="9">ASL</shortName>
        <ecNumber evidence="4 9">4.3.2.2</ecNumber>
    </recommendedName>
    <alternativeName>
        <fullName evidence="8 9">Adenylosuccinase</fullName>
    </alternativeName>
</protein>
<dbReference type="InterPro" id="IPR024083">
    <property type="entry name" value="Fumarase/histidase_N"/>
</dbReference>
<dbReference type="InterPro" id="IPR020557">
    <property type="entry name" value="Fumarate_lyase_CS"/>
</dbReference>
<accession>A0ABC8QVZ6</accession>
<comment type="catalytic activity">
    <reaction evidence="9">
        <text>N(6)-(1,2-dicarboxyethyl)-AMP = fumarate + AMP</text>
        <dbReference type="Rhea" id="RHEA:16853"/>
        <dbReference type="ChEBI" id="CHEBI:29806"/>
        <dbReference type="ChEBI" id="CHEBI:57567"/>
        <dbReference type="ChEBI" id="CHEBI:456215"/>
        <dbReference type="EC" id="4.3.2.2"/>
    </reaction>
</comment>
<dbReference type="NCBIfam" id="NF006764">
    <property type="entry name" value="PRK09285.1"/>
    <property type="match status" value="1"/>
</dbReference>
<dbReference type="InterPro" id="IPR047136">
    <property type="entry name" value="PurB_bact"/>
</dbReference>
<dbReference type="GO" id="GO:0016829">
    <property type="term" value="F:lyase activity"/>
    <property type="evidence" value="ECO:0007669"/>
    <property type="project" value="UniProtKB-KW"/>
</dbReference>
<evidence type="ECO:0000256" key="1">
    <source>
        <dbReference type="ARBA" id="ARBA00004706"/>
    </source>
</evidence>
<evidence type="ECO:0000256" key="2">
    <source>
        <dbReference type="ARBA" id="ARBA00004734"/>
    </source>
</evidence>
<dbReference type="Gene3D" id="1.10.40.30">
    <property type="entry name" value="Fumarase/aspartase (C-terminal domain)"/>
    <property type="match status" value="1"/>
</dbReference>
<dbReference type="NCBIfam" id="TIGR00928">
    <property type="entry name" value="purB"/>
    <property type="match status" value="1"/>
</dbReference>
<comment type="caution">
    <text evidence="12">The sequence shown here is derived from an EMBL/GenBank/DDBJ whole genome shotgun (WGS) entry which is preliminary data.</text>
</comment>
<evidence type="ECO:0000256" key="7">
    <source>
        <dbReference type="ARBA" id="ARBA00023239"/>
    </source>
</evidence>
<dbReference type="InterPro" id="IPR000362">
    <property type="entry name" value="Fumarate_lyase_fam"/>
</dbReference>
<dbReference type="InterPro" id="IPR013539">
    <property type="entry name" value="PurB_C"/>
</dbReference>
<feature type="domain" description="Adenylosuccinate lyase PurB C-terminal" evidence="11">
    <location>
        <begin position="409"/>
        <end position="523"/>
    </location>
</feature>
<name>A0ABC8QVZ6_9AQUA</name>
<reference evidence="12 13" key="1">
    <citation type="submission" date="2024-02" db="EMBL/GenBank/DDBJ databases">
        <authorList>
            <person name="Vignale AGUSTIN F."/>
            <person name="Sosa J E."/>
            <person name="Modenutti C."/>
        </authorList>
    </citation>
    <scope>NUCLEOTIDE SEQUENCE [LARGE SCALE GENOMIC DNA]</scope>
</reference>
<comment type="catalytic activity">
    <reaction evidence="9">
        <text>(2S)-2-[5-amino-1-(5-phospho-beta-D-ribosyl)imidazole-4-carboxamido]succinate = 5-amino-1-(5-phospho-beta-D-ribosyl)imidazole-4-carboxamide + fumarate</text>
        <dbReference type="Rhea" id="RHEA:23920"/>
        <dbReference type="ChEBI" id="CHEBI:29806"/>
        <dbReference type="ChEBI" id="CHEBI:58443"/>
        <dbReference type="ChEBI" id="CHEBI:58475"/>
        <dbReference type="EC" id="4.3.2.2"/>
    </reaction>
</comment>
<evidence type="ECO:0000313" key="13">
    <source>
        <dbReference type="Proteomes" id="UP001642360"/>
    </source>
</evidence>
<evidence type="ECO:0000313" key="12">
    <source>
        <dbReference type="EMBL" id="CAK9135722.1"/>
    </source>
</evidence>
<evidence type="ECO:0000256" key="9">
    <source>
        <dbReference type="RuleBase" id="RU361172"/>
    </source>
</evidence>
<dbReference type="PRINTS" id="PR00149">
    <property type="entry name" value="FUMRATELYASE"/>
</dbReference>
<evidence type="ECO:0000256" key="6">
    <source>
        <dbReference type="ARBA" id="ARBA00022755"/>
    </source>
</evidence>
<sequence length="547" mass="61090">MEFGACFSVSNVNQATSYLNPINIRHVQRSRDPPNDSFSTSTALLRRDCGCKATVKATNSGIEAVEKVKQMSAAYHHNLELSSLTALCPLDGRYWGKVKELAPFMSEYGLIHFRVIVEIKWLLKLSQIPEVTEVPSFSKEAQSYLQGLIDGFSMSDALEVKKIEAVTNHDVKAVEYFLKQRCQLHPDITKVLEFFHFACTSEDINNLAHGLMLKEALSTVILPVMDELITAICKIATANAHMPMLSRTHGQPASPTTLGKEMAIFAYRLSRERREILQTEILGKFAGAVGNYNAHVVAYPDVNWPKVAEEFVTSLGISFNPYVPQIEPHDYMAKLFHSIIQFNNILIDFDRDVWGYISLGYFKQITKDGEIGSSTMPHKVNPIDFENSEGNLGMANGGLSHLSLKLPISRWQRDLTDSTVLRNMGVGLGHSLLAYKSSLQGIVKLQVNESSLTEDLNHSWEVLAEPIQTVMRRYGVPEPYEKLKELTRGRAVTKESIREFIKGLELPTEAKTNLLKLTPHTYVGAAIELAKNVDMAINLVNGAKAFC</sequence>
<comment type="pathway">
    <text evidence="1 9">Purine metabolism; IMP biosynthesis via de novo pathway; 5-amino-1-(5-phospho-D-ribosyl)imidazole-4-carboxamide from 5-amino-1-(5-phospho-D-ribosyl)imidazole-4-carboxylate: step 2/2.</text>
</comment>
<dbReference type="FunFam" id="1.10.275.10:FF:000003">
    <property type="entry name" value="Adenylosuccinate lyase"/>
    <property type="match status" value="1"/>
</dbReference>
<dbReference type="Pfam" id="PF00206">
    <property type="entry name" value="Lyase_1"/>
    <property type="match status" value="1"/>
</dbReference>
<dbReference type="InterPro" id="IPR022761">
    <property type="entry name" value="Fumarate_lyase_N"/>
</dbReference>
<dbReference type="Proteomes" id="UP001642360">
    <property type="component" value="Unassembled WGS sequence"/>
</dbReference>
<evidence type="ECO:0000259" key="11">
    <source>
        <dbReference type="Pfam" id="PF08328"/>
    </source>
</evidence>
<keyword evidence="6 9" id="KW-0658">Purine biosynthesis</keyword>
<comment type="pathway">
    <text evidence="2 9">Purine metabolism; AMP biosynthesis via de novo pathway; AMP from IMP: step 2/2.</text>
</comment>
<dbReference type="InterPro" id="IPR004769">
    <property type="entry name" value="Pur_lyase"/>
</dbReference>
<dbReference type="EC" id="4.3.2.2" evidence="4 9"/>
<dbReference type="Gene3D" id="1.20.200.10">
    <property type="entry name" value="Fumarase/aspartase (Central domain)"/>
    <property type="match status" value="1"/>
</dbReference>
<feature type="domain" description="Fumarate lyase N-terminal" evidence="10">
    <location>
        <begin position="92"/>
        <end position="392"/>
    </location>
</feature>
<dbReference type="Gene3D" id="1.10.275.10">
    <property type="entry name" value="Fumarase/aspartase (N-terminal domain)"/>
    <property type="match status" value="1"/>
</dbReference>
<keyword evidence="7 9" id="KW-0456">Lyase</keyword>
<evidence type="ECO:0000256" key="4">
    <source>
        <dbReference type="ARBA" id="ARBA00012339"/>
    </source>
</evidence>
<dbReference type="SUPFAM" id="SSF48557">
    <property type="entry name" value="L-aspartase-like"/>
    <property type="match status" value="1"/>
</dbReference>
<evidence type="ECO:0000259" key="10">
    <source>
        <dbReference type="Pfam" id="PF00206"/>
    </source>
</evidence>
<keyword evidence="13" id="KW-1185">Reference proteome</keyword>
<proteinExistence type="inferred from homology"/>
<dbReference type="PROSITE" id="PS00163">
    <property type="entry name" value="FUMARATE_LYASES"/>
    <property type="match status" value="1"/>
</dbReference>
<dbReference type="Pfam" id="PF08328">
    <property type="entry name" value="ASL_C"/>
    <property type="match status" value="1"/>
</dbReference>
<gene>
    <name evidence="12" type="ORF">ILEXP_LOCUS2684</name>
</gene>